<protein>
    <submittedName>
        <fullName evidence="3">4596_t:CDS:1</fullName>
    </submittedName>
</protein>
<dbReference type="EMBL" id="CAJVPL010002446">
    <property type="protein sequence ID" value="CAG8610560.1"/>
    <property type="molecule type" value="Genomic_DNA"/>
</dbReference>
<keyword evidence="4" id="KW-1185">Reference proteome</keyword>
<dbReference type="InterPro" id="IPR049229">
    <property type="entry name" value="DUF6826"/>
</dbReference>
<proteinExistence type="predicted"/>
<organism evidence="3 4">
    <name type="scientific">Ambispora gerdemannii</name>
    <dbReference type="NCBI Taxonomy" id="144530"/>
    <lineage>
        <taxon>Eukaryota</taxon>
        <taxon>Fungi</taxon>
        <taxon>Fungi incertae sedis</taxon>
        <taxon>Mucoromycota</taxon>
        <taxon>Glomeromycotina</taxon>
        <taxon>Glomeromycetes</taxon>
        <taxon>Archaeosporales</taxon>
        <taxon>Ambisporaceae</taxon>
        <taxon>Ambispora</taxon>
    </lineage>
</organism>
<reference evidence="3" key="1">
    <citation type="submission" date="2021-06" db="EMBL/GenBank/DDBJ databases">
        <authorList>
            <person name="Kallberg Y."/>
            <person name="Tangrot J."/>
            <person name="Rosling A."/>
        </authorList>
    </citation>
    <scope>NUCLEOTIDE SEQUENCE</scope>
    <source>
        <strain evidence="3">MT106</strain>
    </source>
</reference>
<feature type="region of interest" description="Disordered" evidence="1">
    <location>
        <begin position="1"/>
        <end position="24"/>
    </location>
</feature>
<gene>
    <name evidence="3" type="ORF">AGERDE_LOCUS9570</name>
</gene>
<feature type="compositionally biased region" description="Polar residues" evidence="1">
    <location>
        <begin position="1"/>
        <end position="11"/>
    </location>
</feature>
<dbReference type="Proteomes" id="UP000789831">
    <property type="component" value="Unassembled WGS sequence"/>
</dbReference>
<evidence type="ECO:0000313" key="3">
    <source>
        <dbReference type="EMBL" id="CAG8610560.1"/>
    </source>
</evidence>
<sequence>MPTQTITKNNLSTSQQTSPTRSHTTTILTTYTTTRGTSVTKLYTITLDNSSVEVITTVVPSSEVLVIATTVVLVQPNTYTGWDKGIRVMQIGRGGVPFNLNKHAHKTKKASKFRASPPNKGEENFQEYFIQECSALKRKQFVVYDTSKNPFLDTRKPDFIMIIPWIS</sequence>
<feature type="domain" description="DUF6826" evidence="2">
    <location>
        <begin position="122"/>
        <end position="162"/>
    </location>
</feature>
<dbReference type="AlphaFoldDB" id="A0A9N9CNW3"/>
<accession>A0A9N9CNW3</accession>
<dbReference type="Pfam" id="PF20713">
    <property type="entry name" value="DUF6826"/>
    <property type="match status" value="1"/>
</dbReference>
<evidence type="ECO:0000256" key="1">
    <source>
        <dbReference type="SAM" id="MobiDB-lite"/>
    </source>
</evidence>
<feature type="compositionally biased region" description="Low complexity" evidence="1">
    <location>
        <begin position="12"/>
        <end position="24"/>
    </location>
</feature>
<comment type="caution">
    <text evidence="3">The sequence shown here is derived from an EMBL/GenBank/DDBJ whole genome shotgun (WGS) entry which is preliminary data.</text>
</comment>
<evidence type="ECO:0000313" key="4">
    <source>
        <dbReference type="Proteomes" id="UP000789831"/>
    </source>
</evidence>
<evidence type="ECO:0000259" key="2">
    <source>
        <dbReference type="Pfam" id="PF20713"/>
    </source>
</evidence>
<name>A0A9N9CNW3_9GLOM</name>